<dbReference type="InterPro" id="IPR036365">
    <property type="entry name" value="PGBD-like_sf"/>
</dbReference>
<evidence type="ECO:0000313" key="3">
    <source>
        <dbReference type="EMBL" id="KXB08134.1"/>
    </source>
</evidence>
<dbReference type="EMBL" id="LHYJ01000026">
    <property type="protein sequence ID" value="KXB08134.1"/>
    <property type="molecule type" value="Genomic_DNA"/>
</dbReference>
<evidence type="ECO:0000313" key="4">
    <source>
        <dbReference type="Proteomes" id="UP000070175"/>
    </source>
</evidence>
<dbReference type="Pfam" id="PF01471">
    <property type="entry name" value="PG_binding_1"/>
    <property type="match status" value="1"/>
</dbReference>
<proteinExistence type="predicted"/>
<dbReference type="Gene3D" id="1.10.101.10">
    <property type="entry name" value="PGBD-like superfamily/PGBD"/>
    <property type="match status" value="1"/>
</dbReference>
<keyword evidence="1" id="KW-0175">Coiled coil</keyword>
<dbReference type="Proteomes" id="UP000070175">
    <property type="component" value="Unassembled WGS sequence"/>
</dbReference>
<feature type="coiled-coil region" evidence="1">
    <location>
        <begin position="438"/>
        <end position="472"/>
    </location>
</feature>
<dbReference type="SUPFAM" id="SSF47090">
    <property type="entry name" value="PGBD-like"/>
    <property type="match status" value="1"/>
</dbReference>
<organism evidence="3 4">
    <name type="scientific">candidate division MSBL1 archaeon SCGC-AAA382N08</name>
    <dbReference type="NCBI Taxonomy" id="1698285"/>
    <lineage>
        <taxon>Archaea</taxon>
        <taxon>Methanobacteriati</taxon>
        <taxon>Methanobacteriota</taxon>
        <taxon>candidate division MSBL1</taxon>
    </lineage>
</organism>
<protein>
    <recommendedName>
        <fullName evidence="2">Peptidoglycan binding-like domain-containing protein</fullName>
    </recommendedName>
</protein>
<accession>A0A133VNW0</accession>
<reference evidence="3 4" key="1">
    <citation type="journal article" date="2016" name="Sci. Rep.">
        <title>Metabolic traits of an uncultured archaeal lineage -MSBL1- from brine pools of the Red Sea.</title>
        <authorList>
            <person name="Mwirichia R."/>
            <person name="Alam I."/>
            <person name="Rashid M."/>
            <person name="Vinu M."/>
            <person name="Ba-Alawi W."/>
            <person name="Anthony Kamau A."/>
            <person name="Kamanda Ngugi D."/>
            <person name="Goker M."/>
            <person name="Klenk H.P."/>
            <person name="Bajic V."/>
            <person name="Stingl U."/>
        </authorList>
    </citation>
    <scope>NUCLEOTIDE SEQUENCE [LARGE SCALE GENOMIC DNA]</scope>
    <source>
        <strain evidence="3">SCGC-AAA382N08</strain>
    </source>
</reference>
<keyword evidence="4" id="KW-1185">Reference proteome</keyword>
<sequence length="561" mass="64611">MKKFSFLKLALLILFLTPTFVLADDVGDTRTFYVDSSYDVEQREEVEAVLATSSSKAYFYLGQDWYSQLNEEKKEEVDTKLNSLGKEFDNNIYPTLTSTYGEIWEPGIDNDYHVTILFYEMEEDSAGYFRSNDEYEQVQVPGSNEREMIYVNAKYLTKDIAKSYVAHEFTHLITFNQKNRLRGTQEAIWLNESRADYAPTIVNYDSDYSGSNLQQRIRQFINSQNDSLLEWKHRQQDYGVINAFTHYLVDHYGQEILVNSLRSSKKGIDSINYALEENGFDTEFKNIFTDWTVAIFLNDCEVEEKYCYKNEHFKKINANSNLIFLPNTQQTDIAVNYSIKPWSGHWYRIMGGEGDLTLRVDGHNSVDFEIPYVMCENGGSCTVNSLKLNQNQQGSTTLENFGNKYSSLTLIPSVQSITSGGENLPSYDLSVEASMDIETEREQENQRLRQRIAELQAKIDELLERLNELRGNDYACSKINQDLVVGMRGEQVKCLQQFLKAQGDDIYPEGLVTGYFGPLTKAAVIRFQERYQSEILAPWSLHNGTGYVGRTTKQKINKMIN</sequence>
<feature type="domain" description="Peptidoglycan binding-like" evidence="2">
    <location>
        <begin position="488"/>
        <end position="532"/>
    </location>
</feature>
<dbReference type="InterPro" id="IPR002477">
    <property type="entry name" value="Peptidoglycan-bd-like"/>
</dbReference>
<evidence type="ECO:0000259" key="2">
    <source>
        <dbReference type="Pfam" id="PF01471"/>
    </source>
</evidence>
<dbReference type="InterPro" id="IPR036366">
    <property type="entry name" value="PGBDSf"/>
</dbReference>
<evidence type="ECO:0000256" key="1">
    <source>
        <dbReference type="SAM" id="Coils"/>
    </source>
</evidence>
<name>A0A133VNW0_9EURY</name>
<dbReference type="AlphaFoldDB" id="A0A133VNW0"/>
<comment type="caution">
    <text evidence="3">The sequence shown here is derived from an EMBL/GenBank/DDBJ whole genome shotgun (WGS) entry which is preliminary data.</text>
</comment>
<gene>
    <name evidence="3" type="ORF">AKJ56_01810</name>
</gene>